<sequence length="101" mass="10820">SSNGVKCQSSRAVADMTLKMERGIVRKERVGATSVNHKARGTEGWRPYGAISRIVLVEIGWSVISAATVSGKERCGSVGRDVVIAREAEVVGDEETRSLCT</sequence>
<feature type="non-terminal residue" evidence="1">
    <location>
        <position position="101"/>
    </location>
</feature>
<proteinExistence type="predicted"/>
<accession>A0A7J6T0Z5</accession>
<dbReference type="AlphaFoldDB" id="A0A7J6T0Z5"/>
<organism evidence="1 2">
    <name type="scientific">Perkinsus olseni</name>
    <name type="common">Perkinsus atlanticus</name>
    <dbReference type="NCBI Taxonomy" id="32597"/>
    <lineage>
        <taxon>Eukaryota</taxon>
        <taxon>Sar</taxon>
        <taxon>Alveolata</taxon>
        <taxon>Perkinsozoa</taxon>
        <taxon>Perkinsea</taxon>
        <taxon>Perkinsida</taxon>
        <taxon>Perkinsidae</taxon>
        <taxon>Perkinsus</taxon>
    </lineage>
</organism>
<protein>
    <submittedName>
        <fullName evidence="1">Uncharacterized protein</fullName>
    </submittedName>
</protein>
<evidence type="ECO:0000313" key="1">
    <source>
        <dbReference type="EMBL" id="KAF4738848.1"/>
    </source>
</evidence>
<name>A0A7J6T0Z5_PEROL</name>
<comment type="caution">
    <text evidence="1">The sequence shown here is derived from an EMBL/GenBank/DDBJ whole genome shotgun (WGS) entry which is preliminary data.</text>
</comment>
<evidence type="ECO:0000313" key="2">
    <source>
        <dbReference type="Proteomes" id="UP000574390"/>
    </source>
</evidence>
<gene>
    <name evidence="1" type="ORF">FOZ62_014009</name>
</gene>
<feature type="non-terminal residue" evidence="1">
    <location>
        <position position="1"/>
    </location>
</feature>
<dbReference type="Proteomes" id="UP000574390">
    <property type="component" value="Unassembled WGS sequence"/>
</dbReference>
<dbReference type="EMBL" id="JABANM010010752">
    <property type="protein sequence ID" value="KAF4738848.1"/>
    <property type="molecule type" value="Genomic_DNA"/>
</dbReference>
<reference evidence="1 2" key="1">
    <citation type="submission" date="2020-04" db="EMBL/GenBank/DDBJ databases">
        <title>Perkinsus olseni comparative genomics.</title>
        <authorList>
            <person name="Bogema D.R."/>
        </authorList>
    </citation>
    <scope>NUCLEOTIDE SEQUENCE [LARGE SCALE GENOMIC DNA]</scope>
    <source>
        <strain evidence="1">ATCC PRA-205</strain>
    </source>
</reference>